<accession>A0A7S2THG3</accession>
<sequence>MGPKDLVKAVAEKLRPENEIHGLCRERGYATIHDMHFVAANAFILFLITVGISQALMTFLPLVSPRFRGLDEYHKRNTVTNFLEIVGLTIVLFIQVYYGWNLLLHNDDLTSDARAGLGWAALVMCSMYTFELIYRLKVHWQLYVHHLVSILVILLCFFEWHDYPSGYKPVVRLCVLFLCHGSTEHLCFIALVAHRMLPHDRYASLLRWLHFWAAITSYTIKTSVFLITWVLWMPLAMPETGNGYTWFWRFVFPVLNVLLIVTQWWTSNVFYVLSRRFLISLTKDQAQYLEGLSIRQTACYYTADVALARRRNSKIMNEAWENQNNAAYEHPAGMIVPNKSHSNLGKLHSTL</sequence>
<name>A0A7S2THG3_9EUKA</name>
<feature type="transmembrane region" description="Helical" evidence="1">
    <location>
        <begin position="37"/>
        <end position="60"/>
    </location>
</feature>
<feature type="transmembrane region" description="Helical" evidence="1">
    <location>
        <begin position="140"/>
        <end position="158"/>
    </location>
</feature>
<evidence type="ECO:0000313" key="2">
    <source>
        <dbReference type="EMBL" id="CAD9746576.1"/>
    </source>
</evidence>
<feature type="transmembrane region" description="Helical" evidence="1">
    <location>
        <begin position="115"/>
        <end position="133"/>
    </location>
</feature>
<feature type="transmembrane region" description="Helical" evidence="1">
    <location>
        <begin position="205"/>
        <end position="230"/>
    </location>
</feature>
<feature type="transmembrane region" description="Helical" evidence="1">
    <location>
        <begin position="81"/>
        <end position="100"/>
    </location>
</feature>
<dbReference type="EMBL" id="HBHP01002070">
    <property type="protein sequence ID" value="CAD9746576.1"/>
    <property type="molecule type" value="Transcribed_RNA"/>
</dbReference>
<feature type="transmembrane region" description="Helical" evidence="1">
    <location>
        <begin position="250"/>
        <end position="273"/>
    </location>
</feature>
<keyword evidence="1" id="KW-0812">Transmembrane</keyword>
<keyword evidence="1" id="KW-0472">Membrane</keyword>
<feature type="transmembrane region" description="Helical" evidence="1">
    <location>
        <begin position="170"/>
        <end position="193"/>
    </location>
</feature>
<proteinExistence type="predicted"/>
<protein>
    <recommendedName>
        <fullName evidence="3">TLC domain-containing protein</fullName>
    </recommendedName>
</protein>
<evidence type="ECO:0008006" key="3">
    <source>
        <dbReference type="Google" id="ProtNLM"/>
    </source>
</evidence>
<reference evidence="2" key="1">
    <citation type="submission" date="2021-01" db="EMBL/GenBank/DDBJ databases">
        <authorList>
            <person name="Corre E."/>
            <person name="Pelletier E."/>
            <person name="Niang G."/>
            <person name="Scheremetjew M."/>
            <person name="Finn R."/>
            <person name="Kale V."/>
            <person name="Holt S."/>
            <person name="Cochrane G."/>
            <person name="Meng A."/>
            <person name="Brown T."/>
            <person name="Cohen L."/>
        </authorList>
    </citation>
    <scope>NUCLEOTIDE SEQUENCE</scope>
    <source>
        <strain evidence="2">CCMP622</strain>
    </source>
</reference>
<organism evidence="2">
    <name type="scientific">Lotharella oceanica</name>
    <dbReference type="NCBI Taxonomy" id="641309"/>
    <lineage>
        <taxon>Eukaryota</taxon>
        <taxon>Sar</taxon>
        <taxon>Rhizaria</taxon>
        <taxon>Cercozoa</taxon>
        <taxon>Chlorarachniophyceae</taxon>
        <taxon>Lotharella</taxon>
    </lineage>
</organism>
<evidence type="ECO:0000256" key="1">
    <source>
        <dbReference type="SAM" id="Phobius"/>
    </source>
</evidence>
<gene>
    <name evidence="2" type="ORF">LSP00402_LOCUS1358</name>
</gene>
<dbReference type="AlphaFoldDB" id="A0A7S2THG3"/>
<keyword evidence="1" id="KW-1133">Transmembrane helix</keyword>